<dbReference type="OrthoDB" id="9809784at2"/>
<sequence length="390" mass="42112">MPSSRPDRIRKLLADLVAFDTVSDRSNLPLIAHIESYLASLGVRFERIVDETGQKASLWVTIGPEDRPGLVLSGHTDVVPVVGQNWSHDPFKLVERDGRLYGRGTTDMKGFVAVCLAMVPEMLEAKLKTPIHLAISYDEEIGCVGVRPMLGEVAKKRIKPLGCFVGEPTQMQVIIGHKGKHGVRASFRGLARHSSIAPDGVNAIEYAAELITEIRRRAVKLASNGARDDLYDVPHTTLLTSIVHGGAALNIVPDHCTVEFECRGIGITESKQVTDAIIAWARAELEPAMKTKHPECGIDFEEILDYPALDTAADAAIVTLAKSLAGRNDHAKVAFGTEAGLFVSMAGVPSVVIGPGSIAQAHTPDEFVEMAELMKCAGFVEKLIAHCTKD</sequence>
<dbReference type="InterPro" id="IPR002933">
    <property type="entry name" value="Peptidase_M20"/>
</dbReference>
<keyword evidence="6" id="KW-0028">Amino-acid biosynthesis</keyword>
<organism evidence="12 13">
    <name type="scientific">Bradyrhizobium centrolobii</name>
    <dbReference type="NCBI Taxonomy" id="1505087"/>
    <lineage>
        <taxon>Bacteria</taxon>
        <taxon>Pseudomonadati</taxon>
        <taxon>Pseudomonadota</taxon>
        <taxon>Alphaproteobacteria</taxon>
        <taxon>Hyphomicrobiales</taxon>
        <taxon>Nitrobacteraceae</taxon>
        <taxon>Bradyrhizobium</taxon>
    </lineage>
</organism>
<reference evidence="12 13" key="1">
    <citation type="submission" date="2016-03" db="EMBL/GenBank/DDBJ databases">
        <title>Draft Genome Sequence of the Strain BR 10245 (Bradyrhizobium sp.) isolated from nodules of Centrolobium paraense.</title>
        <authorList>
            <person name="Simoes-Araujo J.L.Sr."/>
            <person name="Barauna A.C."/>
            <person name="Silva K."/>
            <person name="Zilli J.E."/>
        </authorList>
    </citation>
    <scope>NUCLEOTIDE SEQUENCE [LARGE SCALE GENOMIC DNA]</scope>
    <source>
        <strain evidence="12 13">BR 10245</strain>
    </source>
</reference>
<evidence type="ECO:0000256" key="9">
    <source>
        <dbReference type="ARBA" id="ARBA00022833"/>
    </source>
</evidence>
<dbReference type="SUPFAM" id="SSF53187">
    <property type="entry name" value="Zn-dependent exopeptidases"/>
    <property type="match status" value="1"/>
</dbReference>
<protein>
    <submittedName>
        <fullName evidence="12">Acetylornithine deacetylase</fullName>
    </submittedName>
</protein>
<evidence type="ECO:0000256" key="1">
    <source>
        <dbReference type="ARBA" id="ARBA00001947"/>
    </source>
</evidence>
<dbReference type="SUPFAM" id="SSF55031">
    <property type="entry name" value="Bacterial exopeptidase dimerisation domain"/>
    <property type="match status" value="1"/>
</dbReference>
<keyword evidence="8" id="KW-0378">Hydrolase</keyword>
<comment type="subcellular location">
    <subcellularLocation>
        <location evidence="2">Cytoplasm</location>
    </subcellularLocation>
</comment>
<gene>
    <name evidence="12" type="ORF">AYJ54_25795</name>
</gene>
<dbReference type="AlphaFoldDB" id="A0A176YC05"/>
<dbReference type="Proteomes" id="UP000076959">
    <property type="component" value="Unassembled WGS sequence"/>
</dbReference>
<dbReference type="NCBIfam" id="NF005710">
    <property type="entry name" value="PRK07522.1"/>
    <property type="match status" value="1"/>
</dbReference>
<evidence type="ECO:0000256" key="2">
    <source>
        <dbReference type="ARBA" id="ARBA00004496"/>
    </source>
</evidence>
<dbReference type="EMBL" id="LUUB01000094">
    <property type="protein sequence ID" value="OAF02690.1"/>
    <property type="molecule type" value="Genomic_DNA"/>
</dbReference>
<name>A0A176YC05_9BRAD</name>
<proteinExistence type="inferred from homology"/>
<dbReference type="PANTHER" id="PTHR43808:SF31">
    <property type="entry name" value="N-ACETYL-L-CITRULLINE DEACETYLASE"/>
    <property type="match status" value="1"/>
</dbReference>
<comment type="similarity">
    <text evidence="3">Belongs to the peptidase M20A family. ArgE subfamily.</text>
</comment>
<dbReference type="InterPro" id="IPR050072">
    <property type="entry name" value="Peptidase_M20A"/>
</dbReference>
<keyword evidence="7" id="KW-0479">Metal-binding</keyword>
<evidence type="ECO:0000313" key="12">
    <source>
        <dbReference type="EMBL" id="OAF02690.1"/>
    </source>
</evidence>
<dbReference type="GO" id="GO:0008777">
    <property type="term" value="F:acetylornithine deacetylase activity"/>
    <property type="evidence" value="ECO:0007669"/>
    <property type="project" value="TreeGrafter"/>
</dbReference>
<evidence type="ECO:0000256" key="7">
    <source>
        <dbReference type="ARBA" id="ARBA00022723"/>
    </source>
</evidence>
<dbReference type="GO" id="GO:0006526">
    <property type="term" value="P:L-arginine biosynthetic process"/>
    <property type="evidence" value="ECO:0007669"/>
    <property type="project" value="UniProtKB-KW"/>
</dbReference>
<keyword evidence="9" id="KW-0862">Zinc</keyword>
<dbReference type="GO" id="GO:0005737">
    <property type="term" value="C:cytoplasm"/>
    <property type="evidence" value="ECO:0007669"/>
    <property type="project" value="UniProtKB-SubCell"/>
</dbReference>
<evidence type="ECO:0000256" key="6">
    <source>
        <dbReference type="ARBA" id="ARBA00022605"/>
    </source>
</evidence>
<evidence type="ECO:0000256" key="10">
    <source>
        <dbReference type="ARBA" id="ARBA00023285"/>
    </source>
</evidence>
<dbReference type="NCBIfam" id="TIGR01892">
    <property type="entry name" value="AcOrn-deacetyl"/>
    <property type="match status" value="1"/>
</dbReference>
<keyword evidence="10" id="KW-0170">Cobalt</keyword>
<dbReference type="InterPro" id="IPR010169">
    <property type="entry name" value="AcOrn-deacetyl"/>
</dbReference>
<dbReference type="STRING" id="1505087.AYJ54_25795"/>
<comment type="cofactor">
    <cofactor evidence="1">
        <name>Zn(2+)</name>
        <dbReference type="ChEBI" id="CHEBI:29105"/>
    </cofactor>
</comment>
<evidence type="ECO:0000313" key="13">
    <source>
        <dbReference type="Proteomes" id="UP000076959"/>
    </source>
</evidence>
<evidence type="ECO:0000256" key="5">
    <source>
        <dbReference type="ARBA" id="ARBA00022571"/>
    </source>
</evidence>
<dbReference type="Pfam" id="PF01546">
    <property type="entry name" value="Peptidase_M20"/>
    <property type="match status" value="1"/>
</dbReference>
<dbReference type="GO" id="GO:0046872">
    <property type="term" value="F:metal ion binding"/>
    <property type="evidence" value="ECO:0007669"/>
    <property type="project" value="UniProtKB-KW"/>
</dbReference>
<dbReference type="FunFam" id="3.30.70.360:FF:000003">
    <property type="entry name" value="Acetylornithine deacetylase"/>
    <property type="match status" value="1"/>
</dbReference>
<evidence type="ECO:0000256" key="4">
    <source>
        <dbReference type="ARBA" id="ARBA00022490"/>
    </source>
</evidence>
<comment type="caution">
    <text evidence="12">The sequence shown here is derived from an EMBL/GenBank/DDBJ whole genome shotgun (WGS) entry which is preliminary data.</text>
</comment>
<keyword evidence="4" id="KW-0963">Cytoplasm</keyword>
<dbReference type="InterPro" id="IPR036264">
    <property type="entry name" value="Bact_exopeptidase_dim_dom"/>
</dbReference>
<dbReference type="InterPro" id="IPR001261">
    <property type="entry name" value="ArgE/DapE_CS"/>
</dbReference>
<feature type="domain" description="Peptidase M20 dimerisation" evidence="11">
    <location>
        <begin position="175"/>
        <end position="287"/>
    </location>
</feature>
<dbReference type="PANTHER" id="PTHR43808">
    <property type="entry name" value="ACETYLORNITHINE DEACETYLASE"/>
    <property type="match status" value="1"/>
</dbReference>
<evidence type="ECO:0000256" key="8">
    <source>
        <dbReference type="ARBA" id="ARBA00022801"/>
    </source>
</evidence>
<dbReference type="Gene3D" id="3.40.630.10">
    <property type="entry name" value="Zn peptidases"/>
    <property type="match status" value="1"/>
</dbReference>
<dbReference type="InterPro" id="IPR011650">
    <property type="entry name" value="Peptidase_M20_dimer"/>
</dbReference>
<keyword evidence="13" id="KW-1185">Reference proteome</keyword>
<dbReference type="Pfam" id="PF07687">
    <property type="entry name" value="M20_dimer"/>
    <property type="match status" value="1"/>
</dbReference>
<dbReference type="PROSITE" id="PS00759">
    <property type="entry name" value="ARGE_DAPE_CPG2_2"/>
    <property type="match status" value="1"/>
</dbReference>
<evidence type="ECO:0000259" key="11">
    <source>
        <dbReference type="Pfam" id="PF07687"/>
    </source>
</evidence>
<keyword evidence="5" id="KW-0055">Arginine biosynthesis</keyword>
<accession>A0A176YC05</accession>
<dbReference type="CDD" id="cd03894">
    <property type="entry name" value="M20_ArgE"/>
    <property type="match status" value="1"/>
</dbReference>
<dbReference type="RefSeq" id="WP_063706144.1">
    <property type="nucleotide sequence ID" value="NZ_LUUB01000094.1"/>
</dbReference>
<dbReference type="Gene3D" id="3.30.70.360">
    <property type="match status" value="1"/>
</dbReference>
<evidence type="ECO:0000256" key="3">
    <source>
        <dbReference type="ARBA" id="ARBA00005691"/>
    </source>
</evidence>